<dbReference type="InterPro" id="IPR036909">
    <property type="entry name" value="Cyt_c-like_dom_sf"/>
</dbReference>
<evidence type="ECO:0000256" key="1">
    <source>
        <dbReference type="ARBA" id="ARBA00022617"/>
    </source>
</evidence>
<dbReference type="Pfam" id="PF00034">
    <property type="entry name" value="Cytochrom_C"/>
    <property type="match status" value="1"/>
</dbReference>
<evidence type="ECO:0000256" key="4">
    <source>
        <dbReference type="PROSITE-ProRule" id="PRU00433"/>
    </source>
</evidence>
<sequence length="170" mass="19406">MKSKRMLSRITGLIAMVLLTSCINGLKRKPKTEFIYPDLHIERHQKPKSKGVGHVRFVDLADTISNVLADKGKLIFEAQCAACHKLTDQRLVGPGWAGITNYRRPEWIMNMILNTDEMLEKDEAAIIQLKDCMTRMPNQYLTKTEARSVLEFMRRNDMQQVKSKDGAAAK</sequence>
<name>A0A9X0YJG9_9FLAO</name>
<protein>
    <submittedName>
        <fullName evidence="6">Cytochrome c</fullName>
    </submittedName>
</protein>
<evidence type="ECO:0000313" key="7">
    <source>
        <dbReference type="EMBL" id="MDQ0335323.1"/>
    </source>
</evidence>
<dbReference type="Proteomes" id="UP001138672">
    <property type="component" value="Unassembled WGS sequence"/>
</dbReference>
<feature type="domain" description="Cytochrome c" evidence="5">
    <location>
        <begin position="67"/>
        <end position="157"/>
    </location>
</feature>
<accession>A0A9X0YJG9</accession>
<organism evidence="6 8">
    <name type="scientific">Formosa algae</name>
    <dbReference type="NCBI Taxonomy" id="225843"/>
    <lineage>
        <taxon>Bacteria</taxon>
        <taxon>Pseudomonadati</taxon>
        <taxon>Bacteroidota</taxon>
        <taxon>Flavobacteriia</taxon>
        <taxon>Flavobacteriales</taxon>
        <taxon>Flavobacteriaceae</taxon>
        <taxon>Formosa</taxon>
    </lineage>
</organism>
<dbReference type="Gene3D" id="1.10.760.10">
    <property type="entry name" value="Cytochrome c-like domain"/>
    <property type="match status" value="1"/>
</dbReference>
<dbReference type="AlphaFoldDB" id="A0A9X0YJG9"/>
<evidence type="ECO:0000259" key="5">
    <source>
        <dbReference type="PROSITE" id="PS51007"/>
    </source>
</evidence>
<dbReference type="SUPFAM" id="SSF46626">
    <property type="entry name" value="Cytochrome c"/>
    <property type="match status" value="1"/>
</dbReference>
<evidence type="ECO:0000256" key="3">
    <source>
        <dbReference type="ARBA" id="ARBA00023004"/>
    </source>
</evidence>
<gene>
    <name evidence="6" type="ORF">J2Z56_001648</name>
    <name evidence="7" type="ORF">J2Z57_001771</name>
</gene>
<evidence type="ECO:0000313" key="6">
    <source>
        <dbReference type="EMBL" id="MBP1839724.1"/>
    </source>
</evidence>
<keyword evidence="1 4" id="KW-0349">Heme</keyword>
<comment type="caution">
    <text evidence="6">The sequence shown here is derived from an EMBL/GenBank/DDBJ whole genome shotgun (WGS) entry which is preliminary data.</text>
</comment>
<keyword evidence="9" id="KW-1185">Reference proteome</keyword>
<dbReference type="InterPro" id="IPR009056">
    <property type="entry name" value="Cyt_c-like_dom"/>
</dbReference>
<reference evidence="6" key="1">
    <citation type="submission" date="2021-03" db="EMBL/GenBank/DDBJ databases">
        <title>Genomic Encyclopedia of Type Strains, Phase IV (KMG-IV): sequencing the most valuable type-strain genomes for metagenomic binning, comparative biology and taxonomic classification.</title>
        <authorList>
            <person name="Goeker M."/>
        </authorList>
    </citation>
    <scope>NUCLEOTIDE SEQUENCE</scope>
    <source>
        <strain evidence="6">DSM 15523</strain>
        <strain evidence="7 9">DSM 16476</strain>
    </source>
</reference>
<dbReference type="GO" id="GO:0046872">
    <property type="term" value="F:metal ion binding"/>
    <property type="evidence" value="ECO:0007669"/>
    <property type="project" value="UniProtKB-KW"/>
</dbReference>
<dbReference type="PROSITE" id="PS51007">
    <property type="entry name" value="CYTC"/>
    <property type="match status" value="1"/>
</dbReference>
<dbReference type="GO" id="GO:0020037">
    <property type="term" value="F:heme binding"/>
    <property type="evidence" value="ECO:0007669"/>
    <property type="project" value="InterPro"/>
</dbReference>
<keyword evidence="2 4" id="KW-0479">Metal-binding</keyword>
<proteinExistence type="predicted"/>
<dbReference type="RefSeq" id="WP_069727870.1">
    <property type="nucleotide sequence ID" value="NZ_JAGGJQ010000004.1"/>
</dbReference>
<dbReference type="PROSITE" id="PS51257">
    <property type="entry name" value="PROKAR_LIPOPROTEIN"/>
    <property type="match status" value="1"/>
</dbReference>
<evidence type="ECO:0000313" key="8">
    <source>
        <dbReference type="Proteomes" id="UP001138672"/>
    </source>
</evidence>
<dbReference type="GO" id="GO:0009055">
    <property type="term" value="F:electron transfer activity"/>
    <property type="evidence" value="ECO:0007669"/>
    <property type="project" value="InterPro"/>
</dbReference>
<dbReference type="OrthoDB" id="955119at2"/>
<evidence type="ECO:0000313" key="9">
    <source>
        <dbReference type="Proteomes" id="UP001231587"/>
    </source>
</evidence>
<dbReference type="EMBL" id="JAUSUU010000005">
    <property type="protein sequence ID" value="MDQ0335323.1"/>
    <property type="molecule type" value="Genomic_DNA"/>
</dbReference>
<dbReference type="EMBL" id="JAGGJQ010000004">
    <property type="protein sequence ID" value="MBP1839724.1"/>
    <property type="molecule type" value="Genomic_DNA"/>
</dbReference>
<evidence type="ECO:0000256" key="2">
    <source>
        <dbReference type="ARBA" id="ARBA00022723"/>
    </source>
</evidence>
<dbReference type="Proteomes" id="UP001231587">
    <property type="component" value="Unassembled WGS sequence"/>
</dbReference>
<keyword evidence="3 4" id="KW-0408">Iron</keyword>